<keyword evidence="5 11" id="KW-0812">Transmembrane</keyword>
<organism evidence="16 17">
    <name type="scientific">Phenylobacterium glaciei</name>
    <dbReference type="NCBI Taxonomy" id="2803784"/>
    <lineage>
        <taxon>Bacteria</taxon>
        <taxon>Pseudomonadati</taxon>
        <taxon>Pseudomonadota</taxon>
        <taxon>Alphaproteobacteria</taxon>
        <taxon>Caulobacterales</taxon>
        <taxon>Caulobacteraceae</taxon>
        <taxon>Phenylobacterium</taxon>
    </lineage>
</organism>
<keyword evidence="13" id="KW-0732">Signal</keyword>
<keyword evidence="17" id="KW-1185">Reference proteome</keyword>
<evidence type="ECO:0000259" key="15">
    <source>
        <dbReference type="Pfam" id="PF07715"/>
    </source>
</evidence>
<evidence type="ECO:0000256" key="3">
    <source>
        <dbReference type="ARBA" id="ARBA00022452"/>
    </source>
</evidence>
<comment type="similarity">
    <text evidence="11 12">Belongs to the TonB-dependent receptor family.</text>
</comment>
<evidence type="ECO:0000313" key="16">
    <source>
        <dbReference type="EMBL" id="MBR7620360.1"/>
    </source>
</evidence>
<evidence type="ECO:0000256" key="1">
    <source>
        <dbReference type="ARBA" id="ARBA00004571"/>
    </source>
</evidence>
<evidence type="ECO:0000256" key="10">
    <source>
        <dbReference type="ARBA" id="ARBA00023237"/>
    </source>
</evidence>
<feature type="domain" description="TonB-dependent receptor plug" evidence="15">
    <location>
        <begin position="49"/>
        <end position="161"/>
    </location>
</feature>
<evidence type="ECO:0000313" key="17">
    <source>
        <dbReference type="Proteomes" id="UP000622580"/>
    </source>
</evidence>
<keyword evidence="8 12" id="KW-0798">TonB box</keyword>
<dbReference type="GO" id="GO:0009279">
    <property type="term" value="C:cell outer membrane"/>
    <property type="evidence" value="ECO:0007669"/>
    <property type="project" value="UniProtKB-SubCell"/>
</dbReference>
<evidence type="ECO:0000256" key="12">
    <source>
        <dbReference type="RuleBase" id="RU003357"/>
    </source>
</evidence>
<dbReference type="Proteomes" id="UP000622580">
    <property type="component" value="Unassembled WGS sequence"/>
</dbReference>
<dbReference type="PANTHER" id="PTHR32552">
    <property type="entry name" value="FERRICHROME IRON RECEPTOR-RELATED"/>
    <property type="match status" value="1"/>
</dbReference>
<evidence type="ECO:0000256" key="13">
    <source>
        <dbReference type="SAM" id="SignalP"/>
    </source>
</evidence>
<evidence type="ECO:0000256" key="9">
    <source>
        <dbReference type="ARBA" id="ARBA00023136"/>
    </source>
</evidence>
<feature type="domain" description="TonB-dependent receptor-like beta-barrel" evidence="14">
    <location>
        <begin position="297"/>
        <end position="802"/>
    </location>
</feature>
<evidence type="ECO:0000256" key="5">
    <source>
        <dbReference type="ARBA" id="ARBA00022692"/>
    </source>
</evidence>
<keyword evidence="16" id="KW-0675">Receptor</keyword>
<feature type="signal peptide" evidence="13">
    <location>
        <begin position="1"/>
        <end position="21"/>
    </location>
</feature>
<keyword evidence="7" id="KW-0406">Ion transport</keyword>
<dbReference type="InterPro" id="IPR036942">
    <property type="entry name" value="Beta-barrel_TonB_sf"/>
</dbReference>
<comment type="subcellular location">
    <subcellularLocation>
        <location evidence="1 11">Cell outer membrane</location>
        <topology evidence="1 11">Multi-pass membrane protein</topology>
    </subcellularLocation>
</comment>
<keyword evidence="4" id="KW-0410">Iron transport</keyword>
<dbReference type="RefSeq" id="WP_215341099.1">
    <property type="nucleotide sequence ID" value="NZ_JAGSGD010000001.1"/>
</dbReference>
<accession>A0A941D150</accession>
<dbReference type="EMBL" id="JAGSGD010000001">
    <property type="protein sequence ID" value="MBR7620360.1"/>
    <property type="molecule type" value="Genomic_DNA"/>
</dbReference>
<reference evidence="16" key="1">
    <citation type="submission" date="2021-04" db="EMBL/GenBank/DDBJ databases">
        <title>Draft genome assembly of strain Phenylobacterium sp. 20VBR1 using MiniION and Illumina platforms.</title>
        <authorList>
            <person name="Thomas F.A."/>
            <person name="Krishnan K.P."/>
            <person name="Sinha R.K."/>
        </authorList>
    </citation>
    <scope>NUCLEOTIDE SEQUENCE</scope>
    <source>
        <strain evidence="16">20VBR1</strain>
    </source>
</reference>
<gene>
    <name evidence="16" type="ORF">JKL49_13275</name>
</gene>
<evidence type="ECO:0000259" key="14">
    <source>
        <dbReference type="Pfam" id="PF00593"/>
    </source>
</evidence>
<comment type="caution">
    <text evidence="16">The sequence shown here is derived from an EMBL/GenBank/DDBJ whole genome shotgun (WGS) entry which is preliminary data.</text>
</comment>
<evidence type="ECO:0000256" key="11">
    <source>
        <dbReference type="PROSITE-ProRule" id="PRU01360"/>
    </source>
</evidence>
<feature type="chain" id="PRO_5037819729" evidence="13">
    <location>
        <begin position="22"/>
        <end position="839"/>
    </location>
</feature>
<keyword evidence="10 11" id="KW-0998">Cell outer membrane</keyword>
<keyword evidence="2 11" id="KW-0813">Transport</keyword>
<dbReference type="InterPro" id="IPR000531">
    <property type="entry name" value="Beta-barrel_TonB"/>
</dbReference>
<evidence type="ECO:0000256" key="8">
    <source>
        <dbReference type="ARBA" id="ARBA00023077"/>
    </source>
</evidence>
<keyword evidence="3 11" id="KW-1134">Transmembrane beta strand</keyword>
<dbReference type="Pfam" id="PF00593">
    <property type="entry name" value="TonB_dep_Rec_b-barrel"/>
    <property type="match status" value="1"/>
</dbReference>
<dbReference type="CDD" id="cd01347">
    <property type="entry name" value="ligand_gated_channel"/>
    <property type="match status" value="1"/>
</dbReference>
<evidence type="ECO:0000256" key="6">
    <source>
        <dbReference type="ARBA" id="ARBA00023004"/>
    </source>
</evidence>
<keyword evidence="6" id="KW-0408">Iron</keyword>
<evidence type="ECO:0000256" key="7">
    <source>
        <dbReference type="ARBA" id="ARBA00023065"/>
    </source>
</evidence>
<proteinExistence type="inferred from homology"/>
<dbReference type="PROSITE" id="PS52016">
    <property type="entry name" value="TONB_DEPENDENT_REC_3"/>
    <property type="match status" value="1"/>
</dbReference>
<dbReference type="InterPro" id="IPR039426">
    <property type="entry name" value="TonB-dep_rcpt-like"/>
</dbReference>
<dbReference type="SUPFAM" id="SSF56935">
    <property type="entry name" value="Porins"/>
    <property type="match status" value="1"/>
</dbReference>
<dbReference type="GO" id="GO:0006826">
    <property type="term" value="P:iron ion transport"/>
    <property type="evidence" value="ECO:0007669"/>
    <property type="project" value="UniProtKB-KW"/>
</dbReference>
<dbReference type="Gene3D" id="2.40.170.20">
    <property type="entry name" value="TonB-dependent receptor, beta-barrel domain"/>
    <property type="match status" value="1"/>
</dbReference>
<dbReference type="Pfam" id="PF07715">
    <property type="entry name" value="Plug"/>
    <property type="match status" value="1"/>
</dbReference>
<evidence type="ECO:0000256" key="4">
    <source>
        <dbReference type="ARBA" id="ARBA00022496"/>
    </source>
</evidence>
<dbReference type="PANTHER" id="PTHR32552:SF81">
    <property type="entry name" value="TONB-DEPENDENT OUTER MEMBRANE RECEPTOR"/>
    <property type="match status" value="1"/>
</dbReference>
<sequence>MRYDLLAGVAALALIAGAASAQTVAPGAPADSLSLGEVVVTARQRAEPLQKVPAAVSVVTGVELDRAGTVNTQALAQLAPSLYYNSANPRNTAYTIRGLGSNTLSVSAANDGIEAGVGFYVDGVYHGRPATAAFDFTDIARIEVLRGPQGTLFGKNTTGGAINIISRAPTFEPEASAEVSYGDDNFIQAKTSVSGPLMDEVAGRLSAQITQRDGFVTNVVTGQKLNDQNNIALRAQLLFQPNDDLQFRLIADVSDFDADCCTQTYLRVGTSLRSPARQFVGLSAGLPAHGLPAYVPASTNVFNRLSDIDAPLHVDTQDGGISLNADWNLGSATLTSISAWRYWKWDVANDRDYIGVPIQLVQRIPSRQDQFSQELRIASNGGGKLNYVGGLYVFSQTINGAPTSVYGPASAYWLISTTIFAAADRPDNLTDGYGQYGNSDFKMDSYAAFGEVNDEIAPRLTATLGLRYTYEDKKGDYATTVSGGVPFSTLPDPATCTALNGATLNGKDNAKLSLFRPQCYSVQDSGGSLSGRGNLAWQFADNAMTYVSYARGYKGGGLNMSGLQLTGGTGPGANQPALDTAVIEDEQNSTFEVGLKSTLFGGRATLNLAAYKTIVKDFQANIATPVTGNNSAPLRTFPANIPQVQVKGVEADLAARLFPGFTLRASAAYSDGAYTDYPAGPCPLEWQNPNATGGCQPLNPPASLANQTSNPRGNPTIPGAYVITGLPLAGLSKWAATVGFDVSTPVGTGDILLHGDWSYRSSYNADTTNSQYTQIGGYGVVNASVGYRFNSSWEVDAFVRNLFDENYVTALTVQTGNSGLILGQTGDPRLVGVTLRVRR</sequence>
<evidence type="ECO:0000256" key="2">
    <source>
        <dbReference type="ARBA" id="ARBA00022448"/>
    </source>
</evidence>
<dbReference type="InterPro" id="IPR012910">
    <property type="entry name" value="Plug_dom"/>
</dbReference>
<name>A0A941D150_9CAUL</name>
<protein>
    <submittedName>
        <fullName evidence="16">TonB-dependent receptor</fullName>
    </submittedName>
</protein>
<dbReference type="AlphaFoldDB" id="A0A941D150"/>
<keyword evidence="9 11" id="KW-0472">Membrane</keyword>